<protein>
    <submittedName>
        <fullName evidence="3">Uncharacterized protein</fullName>
    </submittedName>
</protein>
<proteinExistence type="predicted"/>
<evidence type="ECO:0000313" key="3">
    <source>
        <dbReference type="EMBL" id="GBG31898.1"/>
    </source>
</evidence>
<comment type="caution">
    <text evidence="3">The sequence shown here is derived from an EMBL/GenBank/DDBJ whole genome shotgun (WGS) entry which is preliminary data.</text>
</comment>
<reference evidence="3 4" key="1">
    <citation type="submission" date="2017-12" db="EMBL/GenBank/DDBJ databases">
        <title>Sequencing, de novo assembly and annotation of complete genome of a new Thraustochytrid species, strain FCC1311.</title>
        <authorList>
            <person name="Sedici K."/>
            <person name="Godart F."/>
            <person name="Aiese Cigliano R."/>
            <person name="Sanseverino W."/>
            <person name="Barakat M."/>
            <person name="Ortet P."/>
            <person name="Marechal E."/>
            <person name="Cagnac O."/>
            <person name="Amato A."/>
        </authorList>
    </citation>
    <scope>NUCLEOTIDE SEQUENCE [LARGE SCALE GENOMIC DNA]</scope>
</reference>
<feature type="compositionally biased region" description="Low complexity" evidence="2">
    <location>
        <begin position="344"/>
        <end position="359"/>
    </location>
</feature>
<dbReference type="InParanoid" id="A0A2R5GQ46"/>
<feature type="compositionally biased region" description="Basic residues" evidence="2">
    <location>
        <begin position="1"/>
        <end position="11"/>
    </location>
</feature>
<name>A0A2R5GQ46_9STRA</name>
<gene>
    <name evidence="3" type="ORF">FCC1311_081232</name>
</gene>
<evidence type="ECO:0000313" key="4">
    <source>
        <dbReference type="Proteomes" id="UP000241890"/>
    </source>
</evidence>
<evidence type="ECO:0000256" key="2">
    <source>
        <dbReference type="SAM" id="MobiDB-lite"/>
    </source>
</evidence>
<keyword evidence="1" id="KW-0175">Coiled coil</keyword>
<dbReference type="EMBL" id="BEYU01000109">
    <property type="protein sequence ID" value="GBG31898.1"/>
    <property type="molecule type" value="Genomic_DNA"/>
</dbReference>
<evidence type="ECO:0000256" key="1">
    <source>
        <dbReference type="SAM" id="Coils"/>
    </source>
</evidence>
<accession>A0A2R5GQ46</accession>
<dbReference type="Proteomes" id="UP000241890">
    <property type="component" value="Unassembled WGS sequence"/>
</dbReference>
<keyword evidence="4" id="KW-1185">Reference proteome</keyword>
<organism evidence="3 4">
    <name type="scientific">Hondaea fermentalgiana</name>
    <dbReference type="NCBI Taxonomy" id="2315210"/>
    <lineage>
        <taxon>Eukaryota</taxon>
        <taxon>Sar</taxon>
        <taxon>Stramenopiles</taxon>
        <taxon>Bigyra</taxon>
        <taxon>Labyrinthulomycetes</taxon>
        <taxon>Thraustochytrida</taxon>
        <taxon>Thraustochytriidae</taxon>
        <taxon>Hondaea</taxon>
    </lineage>
</organism>
<feature type="region of interest" description="Disordered" evidence="2">
    <location>
        <begin position="339"/>
        <end position="359"/>
    </location>
</feature>
<feature type="coiled-coil region" evidence="1">
    <location>
        <begin position="243"/>
        <end position="290"/>
    </location>
</feature>
<feature type="coiled-coil region" evidence="1">
    <location>
        <begin position="122"/>
        <end position="184"/>
    </location>
</feature>
<dbReference type="OrthoDB" id="79428at2759"/>
<dbReference type="AlphaFoldDB" id="A0A2R5GQ46"/>
<sequence>MSRRVRATRARSVHEALAEQEGERQRTSQALQAAESECERLRATVACQEDDLHRAASEIEVLACALEQRAEDLGVDGNLQTGLLYQVGFFQKEVRRMEMELATREGAERELKREVVEGQRHTRSLQDRLESAESRIKGLLEERQVVVDYLKENKARTGRLEEEIEQLTHERDQFENQARRAVAGEQTARLELEGVRAQLHRVQTRSVLASGTADVSPVGDPAFETIMRETEAEIHAGAMAAERSKLLEELRSQRDRVAKLEGQLQGETRVPSLEAEVESLRVQLRRARAVGTRAVEPTNDKDMQFRQSRLEGLLKVANEAREISEREAVRLEAENARLRRELRGQQQGQQQSQQDKQKD</sequence>
<feature type="region of interest" description="Disordered" evidence="2">
    <location>
        <begin position="1"/>
        <end position="28"/>
    </location>
</feature>
<feature type="compositionally biased region" description="Basic and acidic residues" evidence="2">
    <location>
        <begin position="12"/>
        <end position="26"/>
    </location>
</feature>